<dbReference type="RefSeq" id="WP_085752131.1">
    <property type="nucleotide sequence ID" value="NZ_BSPR01000006.1"/>
</dbReference>
<keyword evidence="2" id="KW-0449">Lipoprotein</keyword>
<dbReference type="EMBL" id="CP015118">
    <property type="protein sequence ID" value="ARN21836.1"/>
    <property type="molecule type" value="Genomic_DNA"/>
</dbReference>
<dbReference type="InterPro" id="IPR022272">
    <property type="entry name" value="Lipocalin_CS"/>
</dbReference>
<dbReference type="PANTHER" id="PTHR10612">
    <property type="entry name" value="APOLIPOPROTEIN D"/>
    <property type="match status" value="1"/>
</dbReference>
<evidence type="ECO:0000256" key="2">
    <source>
        <dbReference type="PIRNR" id="PIRNR036893"/>
    </source>
</evidence>
<evidence type="ECO:0000313" key="3">
    <source>
        <dbReference type="EMBL" id="ARN21836.1"/>
    </source>
</evidence>
<dbReference type="SUPFAM" id="SSF50814">
    <property type="entry name" value="Lipocalins"/>
    <property type="match status" value="1"/>
</dbReference>
<protein>
    <recommendedName>
        <fullName evidence="2">Outer membrane lipoprotein Blc</fullName>
    </recommendedName>
</protein>
<accession>A0A1W6LC64</accession>
<dbReference type="Proteomes" id="UP000193427">
    <property type="component" value="Chromosome"/>
</dbReference>
<comment type="similarity">
    <text evidence="1 2">Belongs to the calycin superfamily. Lipocalin family.</text>
</comment>
<evidence type="ECO:0000313" key="4">
    <source>
        <dbReference type="Proteomes" id="UP000193427"/>
    </source>
</evidence>
<dbReference type="GO" id="GO:0009279">
    <property type="term" value="C:cell outer membrane"/>
    <property type="evidence" value="ECO:0007669"/>
    <property type="project" value="UniProtKB-SubCell"/>
</dbReference>
<feature type="signal peptide" evidence="2">
    <location>
        <begin position="1"/>
        <end position="26"/>
    </location>
</feature>
<dbReference type="InterPro" id="IPR000566">
    <property type="entry name" value="Lipocln_cytosolic_FA-bd_dom"/>
</dbReference>
<dbReference type="PIRSF" id="PIRSF036893">
    <property type="entry name" value="Lipocalin_ApoD"/>
    <property type="match status" value="1"/>
</dbReference>
<keyword evidence="2" id="KW-0998">Cell outer membrane</keyword>
<comment type="subunit">
    <text evidence="2">Homodimer.</text>
</comment>
<proteinExistence type="inferred from homology"/>
<comment type="function">
    <text evidence="2">Involved in the storage or transport of lipids necessary for membrane maintenance under stressful conditions. Displays a binding preference for lysophospholipids.</text>
</comment>
<feature type="chain" id="PRO_5041747357" description="Outer membrane lipoprotein Blc" evidence="2">
    <location>
        <begin position="27"/>
        <end position="204"/>
    </location>
</feature>
<dbReference type="Pfam" id="PF08212">
    <property type="entry name" value="Lipocalin_2"/>
    <property type="match status" value="1"/>
</dbReference>
<dbReference type="PRINTS" id="PR01171">
    <property type="entry name" value="BCTLIPOCALIN"/>
</dbReference>
<dbReference type="InterPro" id="IPR012674">
    <property type="entry name" value="Calycin"/>
</dbReference>
<reference evidence="3 4" key="1">
    <citation type="submission" date="2016-04" db="EMBL/GenBank/DDBJ databases">
        <title>Complete genome sequence of natural rubber-degrading, novel Gram-negative bacterium, Rhizobacter gummiphilus strain NS21.</title>
        <authorList>
            <person name="Tabata M."/>
            <person name="Kasai D."/>
            <person name="Fukuda M."/>
        </authorList>
    </citation>
    <scope>NUCLEOTIDE SEQUENCE [LARGE SCALE GENOMIC DNA]</scope>
    <source>
        <strain evidence="3 4">NS21</strain>
    </source>
</reference>
<dbReference type="GO" id="GO:0006950">
    <property type="term" value="P:response to stress"/>
    <property type="evidence" value="ECO:0007669"/>
    <property type="project" value="UniProtKB-ARBA"/>
</dbReference>
<dbReference type="AlphaFoldDB" id="A0A1W6LC64"/>
<dbReference type="STRING" id="946333.A4W93_19110"/>
<evidence type="ECO:0000256" key="1">
    <source>
        <dbReference type="ARBA" id="ARBA00006889"/>
    </source>
</evidence>
<keyword evidence="2" id="KW-0472">Membrane</keyword>
<dbReference type="InterPro" id="IPR002446">
    <property type="entry name" value="Lipocalin_bac"/>
</dbReference>
<gene>
    <name evidence="3" type="ORF">A4W93_19110</name>
</gene>
<keyword evidence="4" id="KW-1185">Reference proteome</keyword>
<dbReference type="CDD" id="cd19438">
    <property type="entry name" value="lipocalin_Blc-like"/>
    <property type="match status" value="1"/>
</dbReference>
<sequence length="204" mass="22262">MSTTFLQRLSGAVTLAGLLALNAVFAAPPVTSVPKVDLARYAGTWYELARLPNRFQERCTGDVTATYTPNPDGSVGVVNRCRESSGKYQVSEGRATPAPGVDTGAQLKVSFLPSWLQWFPLGRGDYWVVLLDPEYRYSVVSEPGREYLWILARAPSMDAAVYDSLIEQLRAAGYPVERLVRTPHAVVPPPTATIPAPPDRSKAL</sequence>
<dbReference type="OrthoDB" id="9793905at2"/>
<dbReference type="KEGG" id="rgu:A4W93_19110"/>
<keyword evidence="2" id="KW-0732">Signal</keyword>
<dbReference type="InterPro" id="IPR022271">
    <property type="entry name" value="Lipocalin_ApoD"/>
</dbReference>
<dbReference type="GO" id="GO:0008289">
    <property type="term" value="F:lipid binding"/>
    <property type="evidence" value="ECO:0007669"/>
    <property type="project" value="UniProtKB-UniRule"/>
</dbReference>
<dbReference type="PROSITE" id="PS00213">
    <property type="entry name" value="LIPOCALIN"/>
    <property type="match status" value="1"/>
</dbReference>
<dbReference type="Gene3D" id="2.40.128.20">
    <property type="match status" value="1"/>
</dbReference>
<comment type="subcellular location">
    <subcellularLocation>
        <location evidence="2">Cell outer membrane</location>
    </subcellularLocation>
</comment>
<dbReference type="PANTHER" id="PTHR10612:SF34">
    <property type="entry name" value="APOLIPOPROTEIN D"/>
    <property type="match status" value="1"/>
</dbReference>
<organism evidence="3 4">
    <name type="scientific">Piscinibacter gummiphilus</name>
    <dbReference type="NCBI Taxonomy" id="946333"/>
    <lineage>
        <taxon>Bacteria</taxon>
        <taxon>Pseudomonadati</taxon>
        <taxon>Pseudomonadota</taxon>
        <taxon>Betaproteobacteria</taxon>
        <taxon>Burkholderiales</taxon>
        <taxon>Sphaerotilaceae</taxon>
        <taxon>Piscinibacter</taxon>
    </lineage>
</organism>
<dbReference type="InterPro" id="IPR047202">
    <property type="entry name" value="Lipocalin_Blc-like_dom"/>
</dbReference>
<name>A0A1W6LC64_9BURK</name>
<keyword evidence="2" id="KW-0446">Lipid-binding</keyword>